<name>A0A365U9H5_9RHOB</name>
<evidence type="ECO:0000313" key="2">
    <source>
        <dbReference type="EMBL" id="RBI84630.1"/>
    </source>
</evidence>
<evidence type="ECO:0000313" key="3">
    <source>
        <dbReference type="Proteomes" id="UP000253370"/>
    </source>
</evidence>
<feature type="coiled-coil region" evidence="1">
    <location>
        <begin position="9"/>
        <end position="43"/>
    </location>
</feature>
<dbReference type="Proteomes" id="UP000253370">
    <property type="component" value="Unassembled WGS sequence"/>
</dbReference>
<keyword evidence="3" id="KW-1185">Reference proteome</keyword>
<organism evidence="2 3">
    <name type="scientific">Rhodosalinus halophilus</name>
    <dbReference type="NCBI Taxonomy" id="2259333"/>
    <lineage>
        <taxon>Bacteria</taxon>
        <taxon>Pseudomonadati</taxon>
        <taxon>Pseudomonadota</taxon>
        <taxon>Alphaproteobacteria</taxon>
        <taxon>Rhodobacterales</taxon>
        <taxon>Paracoccaceae</taxon>
        <taxon>Rhodosalinus</taxon>
    </lineage>
</organism>
<evidence type="ECO:0008006" key="4">
    <source>
        <dbReference type="Google" id="ProtNLM"/>
    </source>
</evidence>
<accession>A0A365U9H5</accession>
<protein>
    <recommendedName>
        <fullName evidence="4">Flagellar FliJ protein</fullName>
    </recommendedName>
</protein>
<comment type="caution">
    <text evidence="2">The sequence shown here is derived from an EMBL/GenBank/DDBJ whole genome shotgun (WGS) entry which is preliminary data.</text>
</comment>
<evidence type="ECO:0000256" key="1">
    <source>
        <dbReference type="SAM" id="Coils"/>
    </source>
</evidence>
<gene>
    <name evidence="2" type="ORF">DRV85_11795</name>
</gene>
<keyword evidence="1" id="KW-0175">Coiled coil</keyword>
<sequence>MSAQLADLLAVLEARYRRDAAALARAKAEEKGVAQALAAMEAQARSALATPGIAHHTVGATPLWQEQSRRRRTTLLQELALARARVGEAETRLRDSLRRREGAAALLEDVRRMRSRAAARRQAEDAIERLILSEPP</sequence>
<proteinExistence type="predicted"/>
<dbReference type="EMBL" id="QNTQ01000010">
    <property type="protein sequence ID" value="RBI84630.1"/>
    <property type="molecule type" value="Genomic_DNA"/>
</dbReference>
<reference evidence="2 3" key="1">
    <citation type="submission" date="2018-07" db="EMBL/GenBank/DDBJ databases">
        <title>Rhodosalinus sp. strain E84T genomic sequence and assembly.</title>
        <authorList>
            <person name="Liu Z.-W."/>
            <person name="Lu D.-C."/>
        </authorList>
    </citation>
    <scope>NUCLEOTIDE SEQUENCE [LARGE SCALE GENOMIC DNA]</scope>
    <source>
        <strain evidence="2 3">E84</strain>
    </source>
</reference>
<dbReference type="RefSeq" id="WP_113289669.1">
    <property type="nucleotide sequence ID" value="NZ_QNTQ01000010.1"/>
</dbReference>
<dbReference type="AlphaFoldDB" id="A0A365U9H5"/>